<evidence type="ECO:0000313" key="2">
    <source>
        <dbReference type="EMBL" id="TMO76128.1"/>
    </source>
</evidence>
<keyword evidence="3" id="KW-1185">Reference proteome</keyword>
<evidence type="ECO:0000313" key="1">
    <source>
        <dbReference type="EMBL" id="TMO70102.1"/>
    </source>
</evidence>
<dbReference type="EMBL" id="PNBW01000032">
    <property type="protein sequence ID" value="TMO76128.1"/>
    <property type="molecule type" value="Genomic_DNA"/>
</dbReference>
<accession>A0A5S3VD29</accession>
<dbReference type="EMBL" id="PNBX01000007">
    <property type="protein sequence ID" value="TMO70102.1"/>
    <property type="molecule type" value="Genomic_DNA"/>
</dbReference>
<name>A0A5S3VD29_9GAMM</name>
<dbReference type="AlphaFoldDB" id="A0A5S3VD29"/>
<comment type="caution">
    <text evidence="1">The sequence shown here is derived from an EMBL/GenBank/DDBJ whole genome shotgun (WGS) entry which is preliminary data.</text>
</comment>
<evidence type="ECO:0000313" key="4">
    <source>
        <dbReference type="Proteomes" id="UP000307217"/>
    </source>
</evidence>
<dbReference type="Proteomes" id="UP000307164">
    <property type="component" value="Unassembled WGS sequence"/>
</dbReference>
<reference evidence="3 4" key="1">
    <citation type="submission" date="2018-01" db="EMBL/GenBank/DDBJ databases">
        <authorList>
            <person name="Paulsen S."/>
            <person name="Gram L.K."/>
        </authorList>
    </citation>
    <scope>NUCLEOTIDE SEQUENCE [LARGE SCALE GENOMIC DNA]</scope>
    <source>
        <strain evidence="1 4">S3790</strain>
        <strain evidence="2 3">S3895</strain>
    </source>
</reference>
<dbReference type="RefSeq" id="WP_138589851.1">
    <property type="nucleotide sequence ID" value="NZ_PNBW01000032.1"/>
</dbReference>
<proteinExistence type="predicted"/>
<protein>
    <submittedName>
        <fullName evidence="1">Uncharacterized protein</fullName>
    </submittedName>
</protein>
<gene>
    <name evidence="1" type="ORF">CWC19_02650</name>
    <name evidence="2" type="ORF">CWC20_06410</name>
</gene>
<dbReference type="Proteomes" id="UP000307217">
    <property type="component" value="Unassembled WGS sequence"/>
</dbReference>
<reference evidence="4" key="2">
    <citation type="submission" date="2019-06" db="EMBL/GenBank/DDBJ databases">
        <title>Co-occurence of chitin degradation, pigmentation and bioactivity in marine Pseudoalteromonas.</title>
        <authorList>
            <person name="Sonnenschein E.C."/>
            <person name="Bech P.K."/>
        </authorList>
    </citation>
    <scope>NUCLEOTIDE SEQUENCE [LARGE SCALE GENOMIC DNA]</scope>
    <source>
        <strain evidence="4">S3790</strain>
    </source>
</reference>
<evidence type="ECO:0000313" key="3">
    <source>
        <dbReference type="Proteomes" id="UP000307164"/>
    </source>
</evidence>
<organism evidence="1 4">
    <name type="scientific">Pseudoalteromonas aurantia</name>
    <dbReference type="NCBI Taxonomy" id="43654"/>
    <lineage>
        <taxon>Bacteria</taxon>
        <taxon>Pseudomonadati</taxon>
        <taxon>Pseudomonadota</taxon>
        <taxon>Gammaproteobacteria</taxon>
        <taxon>Alteromonadales</taxon>
        <taxon>Pseudoalteromonadaceae</taxon>
        <taxon>Pseudoalteromonas</taxon>
    </lineage>
</organism>
<reference evidence="1" key="3">
    <citation type="submission" date="2019-09" db="EMBL/GenBank/DDBJ databases">
        <title>Co-occurence of chitin degradation, pigmentation and bioactivity in marine Pseudoalteromonas.</title>
        <authorList>
            <person name="Sonnenschein E.C."/>
            <person name="Bech P.K."/>
        </authorList>
    </citation>
    <scope>NUCLEOTIDE SEQUENCE</scope>
    <source>
        <strain evidence="1">S3790</strain>
        <strain evidence="2 3">S3895</strain>
    </source>
</reference>
<sequence length="118" mass="13549">MKTVSSCGHELTTRLLDQKSECALDSCFNRMLSTLTQEIQACALFFSKHFSQIHTPVVVFNSLDEPLCDDAIDLYLAKLKNSNPVLKCAKQYRRNKVKYFNDLDIKPLELNQSDIELF</sequence>
<dbReference type="OrthoDB" id="9803824at2"/>